<name>A0A9W4X3L7_9GLOM</name>
<evidence type="ECO:0000313" key="2">
    <source>
        <dbReference type="Proteomes" id="UP001153678"/>
    </source>
</evidence>
<dbReference type="EMBL" id="CAMKVN010021497">
    <property type="protein sequence ID" value="CAI2199490.1"/>
    <property type="molecule type" value="Genomic_DNA"/>
</dbReference>
<keyword evidence="2" id="KW-1185">Reference proteome</keyword>
<dbReference type="OrthoDB" id="3196667at2759"/>
<organism evidence="1 2">
    <name type="scientific">Funneliformis geosporum</name>
    <dbReference type="NCBI Taxonomy" id="1117311"/>
    <lineage>
        <taxon>Eukaryota</taxon>
        <taxon>Fungi</taxon>
        <taxon>Fungi incertae sedis</taxon>
        <taxon>Mucoromycota</taxon>
        <taxon>Glomeromycotina</taxon>
        <taxon>Glomeromycetes</taxon>
        <taxon>Glomerales</taxon>
        <taxon>Glomeraceae</taxon>
        <taxon>Funneliformis</taxon>
    </lineage>
</organism>
<sequence>VVHPMKEMVSGVNLPAQLQIAMGIPLYPLYQIHMLISDENLTAERPDKMLAVICGAVTKAYTAAMESIMEH</sequence>
<feature type="non-terminal residue" evidence="1">
    <location>
        <position position="71"/>
    </location>
</feature>
<reference evidence="1" key="1">
    <citation type="submission" date="2022-08" db="EMBL/GenBank/DDBJ databases">
        <authorList>
            <person name="Kallberg Y."/>
            <person name="Tangrot J."/>
            <person name="Rosling A."/>
        </authorList>
    </citation>
    <scope>NUCLEOTIDE SEQUENCE</scope>
    <source>
        <strain evidence="1">Wild A</strain>
    </source>
</reference>
<gene>
    <name evidence="1" type="ORF">FWILDA_LOCUS19100</name>
</gene>
<protein>
    <submittedName>
        <fullName evidence="1">14340_t:CDS:1</fullName>
    </submittedName>
</protein>
<dbReference type="Proteomes" id="UP001153678">
    <property type="component" value="Unassembled WGS sequence"/>
</dbReference>
<dbReference type="AlphaFoldDB" id="A0A9W4X3L7"/>
<accession>A0A9W4X3L7</accession>
<evidence type="ECO:0000313" key="1">
    <source>
        <dbReference type="EMBL" id="CAI2199490.1"/>
    </source>
</evidence>
<comment type="caution">
    <text evidence="1">The sequence shown here is derived from an EMBL/GenBank/DDBJ whole genome shotgun (WGS) entry which is preliminary data.</text>
</comment>
<proteinExistence type="predicted"/>